<comment type="function">
    <text evidence="2">The lipid II isoglutaminyl synthase complex catalyzes the formation of alpha-D-isoglutamine in the cell wall lipid II stem peptide. The GatD subunit catalyzes the hydrolysis of glutamine to glutamate and ammonia. The resulting ammonia molecule is channeled to the active site of MurT.</text>
</comment>
<dbReference type="GO" id="GO:0008360">
    <property type="term" value="P:regulation of cell shape"/>
    <property type="evidence" value="ECO:0007669"/>
    <property type="project" value="UniProtKB-KW"/>
</dbReference>
<dbReference type="PANTHER" id="PTHR21343">
    <property type="entry name" value="DETHIOBIOTIN SYNTHETASE"/>
    <property type="match status" value="1"/>
</dbReference>
<dbReference type="HAMAP" id="MF_02213">
    <property type="entry name" value="Lipid_II_synth_GatD"/>
    <property type="match status" value="1"/>
</dbReference>
<accession>A0A0R1UPK0</accession>
<protein>
    <recommendedName>
        <fullName evidence="2">Lipid II isoglutaminyl synthase (glutamine-hydrolyzing) subunit GatD</fullName>
        <ecNumber evidence="2">6.3.5.13</ecNumber>
    </recommendedName>
    <alternativeName>
        <fullName evidence="2">Lipid II isoglutaminyl synthase glutaminase subunit</fullName>
        <ecNumber evidence="2">3.5.1.2</ecNumber>
    </alternativeName>
</protein>
<comment type="caution">
    <text evidence="4">The sequence shown here is derived from an EMBL/GenBank/DDBJ whole genome shotgun (WGS) entry which is preliminary data.</text>
</comment>
<gene>
    <name evidence="2" type="primary">gatD</name>
    <name evidence="4" type="ORF">FC21_GL001149</name>
</gene>
<reference evidence="4 5" key="1">
    <citation type="journal article" date="2015" name="Genome Announc.">
        <title>Expanding the biotechnology potential of lactobacilli through comparative genomics of 213 strains and associated genera.</title>
        <authorList>
            <person name="Sun Z."/>
            <person name="Harris H.M."/>
            <person name="McCann A."/>
            <person name="Guo C."/>
            <person name="Argimon S."/>
            <person name="Zhang W."/>
            <person name="Yang X."/>
            <person name="Jeffery I.B."/>
            <person name="Cooney J.C."/>
            <person name="Kagawa T.F."/>
            <person name="Liu W."/>
            <person name="Song Y."/>
            <person name="Salvetti E."/>
            <person name="Wrobel A."/>
            <person name="Rasinkangas P."/>
            <person name="Parkhill J."/>
            <person name="Rea M.C."/>
            <person name="O'Sullivan O."/>
            <person name="Ritari J."/>
            <person name="Douillard F.P."/>
            <person name="Paul Ross R."/>
            <person name="Yang R."/>
            <person name="Briner A.E."/>
            <person name="Felis G.E."/>
            <person name="de Vos W.M."/>
            <person name="Barrangou R."/>
            <person name="Klaenhammer T.R."/>
            <person name="Caufield P.W."/>
            <person name="Cui Y."/>
            <person name="Zhang H."/>
            <person name="O'Toole P.W."/>
        </authorList>
    </citation>
    <scope>NUCLEOTIDE SEQUENCE [LARGE SCALE GENOMIC DNA]</scope>
    <source>
        <strain evidence="4 5">DSM 18793</strain>
    </source>
</reference>
<keyword evidence="2" id="KW-0436">Ligase</keyword>
<dbReference type="STRING" id="417373.GCA_001570685_00098"/>
<comment type="caution">
    <text evidence="2">Lacks conserved residue(s) required for the propagation of feature annotation.</text>
</comment>
<dbReference type="Pfam" id="PF07685">
    <property type="entry name" value="GATase_3"/>
    <property type="match status" value="1"/>
</dbReference>
<dbReference type="OrthoDB" id="9782045at2"/>
<keyword evidence="4" id="KW-0808">Transferase</keyword>
<dbReference type="AlphaFoldDB" id="A0A0R1UPK0"/>
<dbReference type="SUPFAM" id="SSF52317">
    <property type="entry name" value="Class I glutamine amidotransferase-like"/>
    <property type="match status" value="1"/>
</dbReference>
<dbReference type="GO" id="GO:0140282">
    <property type="term" value="F:carbon-nitrogen ligase activity on lipid II"/>
    <property type="evidence" value="ECO:0007669"/>
    <property type="project" value="UniProtKB-UniRule"/>
</dbReference>
<keyword evidence="2" id="KW-0961">Cell wall biogenesis/degradation</keyword>
<dbReference type="PANTHER" id="PTHR21343:SF9">
    <property type="entry name" value="LIPID II ISOGLUTAMINYL SYNTHASE (GLUTAMINE-HYDROLYZING) SUBUNIT GATD"/>
    <property type="match status" value="1"/>
</dbReference>
<dbReference type="PROSITE" id="PS51274">
    <property type="entry name" value="GATASE_COBBQ"/>
    <property type="match status" value="1"/>
</dbReference>
<comment type="subunit">
    <text evidence="2">Forms a heterodimer with MurT.</text>
</comment>
<comment type="catalytic activity">
    <reaction evidence="2">
        <text>L-glutamine + H2O = L-glutamate + NH4(+)</text>
        <dbReference type="Rhea" id="RHEA:15889"/>
        <dbReference type="ChEBI" id="CHEBI:15377"/>
        <dbReference type="ChEBI" id="CHEBI:28938"/>
        <dbReference type="ChEBI" id="CHEBI:29985"/>
        <dbReference type="ChEBI" id="CHEBI:58359"/>
        <dbReference type="EC" id="3.5.1.2"/>
    </reaction>
</comment>
<evidence type="ECO:0000256" key="2">
    <source>
        <dbReference type="HAMAP-Rule" id="MF_02213"/>
    </source>
</evidence>
<comment type="similarity">
    <text evidence="2">Belongs to the CobB/CobQ family. GatD subfamily.</text>
</comment>
<feature type="domain" description="CobB/CobQ-like glutamine amidotransferase" evidence="3">
    <location>
        <begin position="8"/>
        <end position="201"/>
    </location>
</feature>
<dbReference type="InterPro" id="IPR011698">
    <property type="entry name" value="GATase_3"/>
</dbReference>
<name>A0A0R1UPK0_9LACO</name>
<dbReference type="GO" id="GO:0004359">
    <property type="term" value="F:glutaminase activity"/>
    <property type="evidence" value="ECO:0007669"/>
    <property type="project" value="UniProtKB-UniRule"/>
</dbReference>
<sequence>MAQYELKLAHLYGNLLNTYGDLGNIMALKYYGQLLDIEVTSQIISVGNDFKTTDFDLIVLGAGQKYEQSIVLEDIPTKKDELHAFIEAGKPMLAVGEGFQLLGQSYYDQHQTKVAGAGLLSHHSELPANGEPIQGDLVIKTAAGLEFHGHENHDLETFLGADQTALGTVVTGTGNNRTDQSEGAIYNHTFCTNLHTVLDQNGELAKQMLLIAIANKYPDADLTPQEQVIIEPTY</sequence>
<keyword evidence="2" id="KW-0133">Cell shape</keyword>
<dbReference type="EMBL" id="AZGC01000026">
    <property type="protein sequence ID" value="KRL95101.1"/>
    <property type="molecule type" value="Genomic_DNA"/>
</dbReference>
<proteinExistence type="inferred from homology"/>
<dbReference type="GO" id="GO:0016740">
    <property type="term" value="F:transferase activity"/>
    <property type="evidence" value="ECO:0007669"/>
    <property type="project" value="UniProtKB-KW"/>
</dbReference>
<keyword evidence="2" id="KW-0378">Hydrolase</keyword>
<comment type="catalytic activity">
    <reaction evidence="2">
        <text>beta-D-GlcNAc-(1-&gt;4)-Mur2Ac(oyl-L-Ala-gamma-D-Glu-L-Lys-D-Ala-D-Ala)-di-trans,octa-cis-undecaprenyl diphosphate + L-glutamine + ATP + H2O = beta-D-GlcNAc-(1-&gt;4)-Mur2Ac(oyl-L-Ala-D-isoglutaminyl-L-Lys-D-Ala-D-Ala)-di-trans,octa-cis-undecaprenyl diphosphate + L-glutamate + ADP + phosphate + H(+)</text>
        <dbReference type="Rhea" id="RHEA:57928"/>
        <dbReference type="ChEBI" id="CHEBI:15377"/>
        <dbReference type="ChEBI" id="CHEBI:15378"/>
        <dbReference type="ChEBI" id="CHEBI:29985"/>
        <dbReference type="ChEBI" id="CHEBI:30616"/>
        <dbReference type="ChEBI" id="CHEBI:43474"/>
        <dbReference type="ChEBI" id="CHEBI:58359"/>
        <dbReference type="ChEBI" id="CHEBI:60033"/>
        <dbReference type="ChEBI" id="CHEBI:62233"/>
        <dbReference type="ChEBI" id="CHEBI:456216"/>
        <dbReference type="EC" id="6.3.5.13"/>
    </reaction>
</comment>
<dbReference type="UniPathway" id="UPA00219"/>
<evidence type="ECO:0000259" key="3">
    <source>
        <dbReference type="Pfam" id="PF07685"/>
    </source>
</evidence>
<dbReference type="InterPro" id="IPR043702">
    <property type="entry name" value="Lipid_II_synth_GatD"/>
</dbReference>
<dbReference type="Gene3D" id="3.40.50.880">
    <property type="match status" value="1"/>
</dbReference>
<organism evidence="4 5">
    <name type="scientific">Limosilactobacillus equigenerosi DSM 18793 = JCM 14505</name>
    <dbReference type="NCBI Taxonomy" id="1423742"/>
    <lineage>
        <taxon>Bacteria</taxon>
        <taxon>Bacillati</taxon>
        <taxon>Bacillota</taxon>
        <taxon>Bacilli</taxon>
        <taxon>Lactobacillales</taxon>
        <taxon>Lactobacillaceae</taxon>
        <taxon>Limosilactobacillus</taxon>
    </lineage>
</organism>
<evidence type="ECO:0000313" key="5">
    <source>
        <dbReference type="Proteomes" id="UP000051084"/>
    </source>
</evidence>
<evidence type="ECO:0000313" key="4">
    <source>
        <dbReference type="EMBL" id="KRL95101.1"/>
    </source>
</evidence>
<dbReference type="EC" id="3.5.1.2" evidence="2"/>
<feature type="active site" evidence="2">
    <location>
        <position position="195"/>
    </location>
</feature>
<dbReference type="InterPro" id="IPR029062">
    <property type="entry name" value="Class_I_gatase-like"/>
</dbReference>
<dbReference type="GO" id="GO:0009252">
    <property type="term" value="P:peptidoglycan biosynthetic process"/>
    <property type="evidence" value="ECO:0007669"/>
    <property type="project" value="UniProtKB-UniRule"/>
</dbReference>
<keyword evidence="5" id="KW-1185">Reference proteome</keyword>
<dbReference type="PATRIC" id="fig|1423742.4.peg.1192"/>
<comment type="pathway">
    <text evidence="2">Cell wall biogenesis; peptidoglycan biosynthesis.</text>
</comment>
<dbReference type="GO" id="GO:0071555">
    <property type="term" value="P:cell wall organization"/>
    <property type="evidence" value="ECO:0007669"/>
    <property type="project" value="UniProtKB-KW"/>
</dbReference>
<keyword evidence="1 2" id="KW-0315">Glutamine amidotransferase</keyword>
<keyword evidence="2" id="KW-0573">Peptidoglycan synthesis</keyword>
<dbReference type="RefSeq" id="WP_054652287.1">
    <property type="nucleotide sequence ID" value="NZ_AZGC01000026.1"/>
</dbReference>
<dbReference type="EC" id="6.3.5.13" evidence="2"/>
<dbReference type="Proteomes" id="UP000051084">
    <property type="component" value="Unassembled WGS sequence"/>
</dbReference>
<evidence type="ECO:0000256" key="1">
    <source>
        <dbReference type="ARBA" id="ARBA00022962"/>
    </source>
</evidence>